<protein>
    <recommendedName>
        <fullName evidence="6">CRISPR-associated protein Cst1</fullName>
    </recommendedName>
</protein>
<feature type="region of interest" description="Disordered" evidence="1">
    <location>
        <begin position="449"/>
        <end position="480"/>
    </location>
</feature>
<gene>
    <name evidence="3" type="ORF">D7318_03120</name>
    <name evidence="2" type="ORF">D7319_06540</name>
</gene>
<dbReference type="AlphaFoldDB" id="A0A3A9WEV9"/>
<evidence type="ECO:0000313" key="4">
    <source>
        <dbReference type="Proteomes" id="UP000268652"/>
    </source>
</evidence>
<evidence type="ECO:0000313" key="5">
    <source>
        <dbReference type="Proteomes" id="UP000275024"/>
    </source>
</evidence>
<organism evidence="2 5">
    <name type="scientific">Streptomyces radicis</name>
    <dbReference type="NCBI Taxonomy" id="1750517"/>
    <lineage>
        <taxon>Bacteria</taxon>
        <taxon>Bacillati</taxon>
        <taxon>Actinomycetota</taxon>
        <taxon>Actinomycetes</taxon>
        <taxon>Kitasatosporales</taxon>
        <taxon>Streptomycetaceae</taxon>
        <taxon>Streptomyces</taxon>
    </lineage>
</organism>
<evidence type="ECO:0000313" key="2">
    <source>
        <dbReference type="EMBL" id="RKN11578.1"/>
    </source>
</evidence>
<evidence type="ECO:0000256" key="1">
    <source>
        <dbReference type="SAM" id="MobiDB-lite"/>
    </source>
</evidence>
<keyword evidence="4" id="KW-1185">Reference proteome</keyword>
<feature type="compositionally biased region" description="Basic and acidic residues" evidence="1">
    <location>
        <begin position="453"/>
        <end position="469"/>
    </location>
</feature>
<dbReference type="Proteomes" id="UP000275024">
    <property type="component" value="Unassembled WGS sequence"/>
</dbReference>
<feature type="compositionally biased region" description="Acidic residues" evidence="1">
    <location>
        <begin position="470"/>
        <end position="480"/>
    </location>
</feature>
<dbReference type="OrthoDB" id="4008201at2"/>
<sequence>MGPVSAPVVASAVLPLTSHPLQRAGAWAVAVLAGRESPGEVTVADLDAVAARVVDDVCAAALAGKDEAVYDWWKVLFALYPNSKPTHSKRTRDRAVMEEAVAALFAPDGADGAAHPCTFCGAPTPVVWTKSNLPMFDTSKALNTLPPGVPGWPVCRGCRVAVWALPYGAWVTAGSASVLSCESERAERAFAERNVLRARRVMQLGFGKLSAAARPELVAVRALLAVREELSATTLWTFKNDNQEPWLRVTSTRRALPRFLAVVQGNAPLRRGWRLLEVALTRRDKDGVVVAGGAAEAARLLFEAEDGRSRSLLWQLHHLLTQDAGRSWGARDRADLTRLAFTYAKEILGMEPDPTPVATVIADWIQHGSGNPRGRLAEYRNVALSDYKLGALLTQAHFRLVFDGRSAAAGPDDWAPLISQRPRAWEQRMLLAARVLELLQQRGVAVNAPPADEVERDREERLLEQPMLRDEDDDYDMGAA</sequence>
<dbReference type="EMBL" id="RBDY01000002">
    <property type="protein sequence ID" value="RKN26404.1"/>
    <property type="molecule type" value="Genomic_DNA"/>
</dbReference>
<evidence type="ECO:0008006" key="6">
    <source>
        <dbReference type="Google" id="ProtNLM"/>
    </source>
</evidence>
<comment type="caution">
    <text evidence="2">The sequence shown here is derived from an EMBL/GenBank/DDBJ whole genome shotgun (WGS) entry which is preliminary data.</text>
</comment>
<evidence type="ECO:0000313" key="3">
    <source>
        <dbReference type="EMBL" id="RKN26404.1"/>
    </source>
</evidence>
<accession>A0A3A9WEV9</accession>
<proteinExistence type="predicted"/>
<name>A0A3A9WEV9_9ACTN</name>
<dbReference type="Proteomes" id="UP000268652">
    <property type="component" value="Unassembled WGS sequence"/>
</dbReference>
<reference evidence="4 5" key="1">
    <citation type="submission" date="2018-09" db="EMBL/GenBank/DDBJ databases">
        <title>Streptomyces sp. nov. DS1-2, an endophytic actinomycete isolated from roots of Dendrobium scabrilingue.</title>
        <authorList>
            <person name="Kuncharoen N."/>
            <person name="Kudo T."/>
            <person name="Ohkuma M."/>
            <person name="Yuki M."/>
            <person name="Tanasupawat S."/>
        </authorList>
    </citation>
    <scope>NUCLEOTIDE SEQUENCE [LARGE SCALE GENOMIC DNA]</scope>
    <source>
        <strain evidence="2 5">AZ1-7</strain>
        <strain evidence="3 4">DS1-2</strain>
    </source>
</reference>
<dbReference type="EMBL" id="RBDX01000003">
    <property type="protein sequence ID" value="RKN11578.1"/>
    <property type="molecule type" value="Genomic_DNA"/>
</dbReference>